<proteinExistence type="predicted"/>
<dbReference type="AlphaFoldDB" id="A0A854CHG2"/>
<comment type="caution">
    <text evidence="2">The sequence shown here is derived from an EMBL/GenBank/DDBJ whole genome shotgun (WGS) entry which is preliminary data.</text>
</comment>
<evidence type="ECO:0000256" key="1">
    <source>
        <dbReference type="SAM" id="MobiDB-lite"/>
    </source>
</evidence>
<name>A0A854CHG2_XANOO</name>
<sequence>MAAQQAQRQASGHQQIAQGAEDAPIQMPERFEHFFHRVRIGLCTLCPQAWQNAPCRAVQSNSFRNPWGGARSNAVT</sequence>
<feature type="compositionally biased region" description="Low complexity" evidence="1">
    <location>
        <begin position="1"/>
        <end position="15"/>
    </location>
</feature>
<feature type="region of interest" description="Disordered" evidence="1">
    <location>
        <begin position="1"/>
        <end position="24"/>
    </location>
</feature>
<accession>A0A854CHG2</accession>
<gene>
    <name evidence="2" type="ORF">BXO512_17165</name>
</gene>
<evidence type="ECO:0000313" key="2">
    <source>
        <dbReference type="EMBL" id="OLG87755.1"/>
    </source>
</evidence>
<protein>
    <submittedName>
        <fullName evidence="2">Uncharacterized protein</fullName>
    </submittedName>
</protein>
<dbReference type="EMBL" id="JXEA01000247">
    <property type="protein sequence ID" value="OLG87755.1"/>
    <property type="molecule type" value="Genomic_DNA"/>
</dbReference>
<organism evidence="2">
    <name type="scientific">Xanthomonas oryzae pv. oryzae</name>
    <dbReference type="NCBI Taxonomy" id="64187"/>
    <lineage>
        <taxon>Bacteria</taxon>
        <taxon>Pseudomonadati</taxon>
        <taxon>Pseudomonadota</taxon>
        <taxon>Gammaproteobacteria</taxon>
        <taxon>Lysobacterales</taxon>
        <taxon>Lysobacteraceae</taxon>
        <taxon>Xanthomonas</taxon>
    </lineage>
</organism>
<reference evidence="2" key="1">
    <citation type="submission" date="2015-01" db="EMBL/GenBank/DDBJ databases">
        <title>Population genomics of rice bacterial leaf blight strains from India.</title>
        <authorList>
            <person name="Midha S."/>
            <person name="Anil M.G."/>
            <person name="Mishra D."/>
            <person name="Brahma K."/>
            <person name="Laha G.S."/>
            <person name="Sundaram R.M."/>
            <person name="Sonti R.V."/>
            <person name="Patil P.B."/>
        </authorList>
    </citation>
    <scope>NUCLEOTIDE SEQUENCE</scope>
    <source>
        <strain evidence="2">BXO512</strain>
    </source>
</reference>